<dbReference type="PANTHER" id="PTHR46912:SF1">
    <property type="entry name" value="HIGH MOBILITY GROUP B PROTEIN 13"/>
    <property type="match status" value="1"/>
</dbReference>
<proteinExistence type="predicted"/>
<sequence length="104" mass="12224">MLKTKENRQKKMKQKEEKNTNPNKPKKPASSFFLFRNETRMNLQQEVPGINNSRVSTIISVKWKELDDAERKLWTNKAVKAMVAYKKELEEYKADAAEKNNPQP</sequence>
<dbReference type="EMBL" id="JACGCM010001686">
    <property type="protein sequence ID" value="KAF6151561.1"/>
    <property type="molecule type" value="Genomic_DNA"/>
</dbReference>
<dbReference type="PANTHER" id="PTHR46912">
    <property type="entry name" value="HIGH MOBILITY GROUP B PROTEIN 13"/>
    <property type="match status" value="1"/>
</dbReference>
<reference evidence="4 5" key="1">
    <citation type="journal article" date="2020" name="IScience">
        <title>Genome Sequencing of the Endangered Kingdonia uniflora (Circaeasteraceae, Ranunculales) Reveals Potential Mechanisms of Evolutionary Specialization.</title>
        <authorList>
            <person name="Sun Y."/>
            <person name="Deng T."/>
            <person name="Zhang A."/>
            <person name="Moore M.J."/>
            <person name="Landis J.B."/>
            <person name="Lin N."/>
            <person name="Zhang H."/>
            <person name="Zhang X."/>
            <person name="Huang J."/>
            <person name="Zhang X."/>
            <person name="Sun H."/>
            <person name="Wang H."/>
        </authorList>
    </citation>
    <scope>NUCLEOTIDE SEQUENCE [LARGE SCALE GENOMIC DNA]</scope>
    <source>
        <strain evidence="4">TB1705</strain>
        <tissue evidence="4">Leaf</tissue>
    </source>
</reference>
<dbReference type="OrthoDB" id="1744851at2759"/>
<feature type="region of interest" description="Disordered" evidence="2">
    <location>
        <begin position="1"/>
        <end position="31"/>
    </location>
</feature>
<comment type="caution">
    <text evidence="4">The sequence shown here is derived from an EMBL/GenBank/DDBJ whole genome shotgun (WGS) entry which is preliminary data.</text>
</comment>
<feature type="compositionally biased region" description="Basic and acidic residues" evidence="2">
    <location>
        <begin position="1"/>
        <end position="19"/>
    </location>
</feature>
<name>A0A7J7M9J4_9MAGN</name>
<dbReference type="InterPro" id="IPR036910">
    <property type="entry name" value="HMG_box_dom_sf"/>
</dbReference>
<evidence type="ECO:0000256" key="1">
    <source>
        <dbReference type="PROSITE-ProRule" id="PRU00267"/>
    </source>
</evidence>
<evidence type="ECO:0000313" key="4">
    <source>
        <dbReference type="EMBL" id="KAF6151561.1"/>
    </source>
</evidence>
<dbReference type="GO" id="GO:0005634">
    <property type="term" value="C:nucleus"/>
    <property type="evidence" value="ECO:0007669"/>
    <property type="project" value="UniProtKB-UniRule"/>
</dbReference>
<dbReference type="InterPro" id="IPR044601">
    <property type="entry name" value="HMGB6/HMGB13"/>
</dbReference>
<keyword evidence="1" id="KW-0238">DNA-binding</keyword>
<organism evidence="4 5">
    <name type="scientific">Kingdonia uniflora</name>
    <dbReference type="NCBI Taxonomy" id="39325"/>
    <lineage>
        <taxon>Eukaryota</taxon>
        <taxon>Viridiplantae</taxon>
        <taxon>Streptophyta</taxon>
        <taxon>Embryophyta</taxon>
        <taxon>Tracheophyta</taxon>
        <taxon>Spermatophyta</taxon>
        <taxon>Magnoliopsida</taxon>
        <taxon>Ranunculales</taxon>
        <taxon>Circaeasteraceae</taxon>
        <taxon>Kingdonia</taxon>
    </lineage>
</organism>
<dbReference type="Gene3D" id="1.10.30.10">
    <property type="entry name" value="High mobility group box domain"/>
    <property type="match status" value="1"/>
</dbReference>
<dbReference type="PROSITE" id="PS50118">
    <property type="entry name" value="HMG_BOX_2"/>
    <property type="match status" value="1"/>
</dbReference>
<dbReference type="GO" id="GO:0003677">
    <property type="term" value="F:DNA binding"/>
    <property type="evidence" value="ECO:0007669"/>
    <property type="project" value="UniProtKB-UniRule"/>
</dbReference>
<dbReference type="Proteomes" id="UP000541444">
    <property type="component" value="Unassembled WGS sequence"/>
</dbReference>
<gene>
    <name evidence="4" type="ORF">GIB67_021747</name>
</gene>
<dbReference type="Pfam" id="PF00505">
    <property type="entry name" value="HMG_box"/>
    <property type="match status" value="1"/>
</dbReference>
<protein>
    <recommendedName>
        <fullName evidence="3">HMG box domain-containing protein</fullName>
    </recommendedName>
</protein>
<dbReference type="AlphaFoldDB" id="A0A7J7M9J4"/>
<dbReference type="InterPro" id="IPR009071">
    <property type="entry name" value="HMG_box_dom"/>
</dbReference>
<dbReference type="SMART" id="SM00398">
    <property type="entry name" value="HMG"/>
    <property type="match status" value="1"/>
</dbReference>
<dbReference type="SUPFAM" id="SSF47095">
    <property type="entry name" value="HMG-box"/>
    <property type="match status" value="1"/>
</dbReference>
<feature type="DNA-binding region" description="HMG box" evidence="1">
    <location>
        <begin position="25"/>
        <end position="93"/>
    </location>
</feature>
<evidence type="ECO:0000259" key="3">
    <source>
        <dbReference type="PROSITE" id="PS50118"/>
    </source>
</evidence>
<evidence type="ECO:0000313" key="5">
    <source>
        <dbReference type="Proteomes" id="UP000541444"/>
    </source>
</evidence>
<evidence type="ECO:0000256" key="2">
    <source>
        <dbReference type="SAM" id="MobiDB-lite"/>
    </source>
</evidence>
<accession>A0A7J7M9J4</accession>
<keyword evidence="1" id="KW-0539">Nucleus</keyword>
<feature type="domain" description="HMG box" evidence="3">
    <location>
        <begin position="25"/>
        <end position="93"/>
    </location>
</feature>
<keyword evidence="5" id="KW-1185">Reference proteome</keyword>